<dbReference type="EMBL" id="CAUYUJ010017596">
    <property type="protein sequence ID" value="CAK0876107.1"/>
    <property type="molecule type" value="Genomic_DNA"/>
</dbReference>
<evidence type="ECO:0000313" key="2">
    <source>
        <dbReference type="EMBL" id="CAK0876107.1"/>
    </source>
</evidence>
<keyword evidence="3" id="KW-1185">Reference proteome</keyword>
<evidence type="ECO:0000256" key="1">
    <source>
        <dbReference type="SAM" id="MobiDB-lite"/>
    </source>
</evidence>
<name>A0ABN9VRJ9_9DINO</name>
<accession>A0ABN9VRJ9</accession>
<evidence type="ECO:0000313" key="3">
    <source>
        <dbReference type="Proteomes" id="UP001189429"/>
    </source>
</evidence>
<sequence length="298" mass="31740">MTRLVEAFREAGIQRFLDVQRFCEAPPHRLRVSELGPLYGLRYRRGESDFRSPLVRQARGIVLEKETNQSDRVLGLRQVLRVRRGRAVLRRAAEPSPVGGGPPGEIRAQVRRGADQGGPPGRGEPPGLHERHHRRGSGSEMRGPGGRFGFSGDDGDPGAAGPGGLGAASAAGPPGGPAPASLRCVDCRTRTAGGLGAHAAGTTRRLSGDFEELPAQERMDVSGVVRPAEVVQFSSFGACRDAARALPWDDEGFVVADSSGSRVKVKSEAPLATPGAWRCSGCWRAIRFPSTTTPLRSR</sequence>
<feature type="region of interest" description="Disordered" evidence="1">
    <location>
        <begin position="91"/>
        <end position="178"/>
    </location>
</feature>
<dbReference type="Proteomes" id="UP001189429">
    <property type="component" value="Unassembled WGS sequence"/>
</dbReference>
<protein>
    <submittedName>
        <fullName evidence="2">Uncharacterized protein</fullName>
    </submittedName>
</protein>
<organism evidence="2 3">
    <name type="scientific">Prorocentrum cordatum</name>
    <dbReference type="NCBI Taxonomy" id="2364126"/>
    <lineage>
        <taxon>Eukaryota</taxon>
        <taxon>Sar</taxon>
        <taxon>Alveolata</taxon>
        <taxon>Dinophyceae</taxon>
        <taxon>Prorocentrales</taxon>
        <taxon>Prorocentraceae</taxon>
        <taxon>Prorocentrum</taxon>
    </lineage>
</organism>
<gene>
    <name evidence="2" type="ORF">PCOR1329_LOCUS60597</name>
</gene>
<comment type="caution">
    <text evidence="2">The sequence shown here is derived from an EMBL/GenBank/DDBJ whole genome shotgun (WGS) entry which is preliminary data.</text>
</comment>
<reference evidence="2" key="1">
    <citation type="submission" date="2023-10" db="EMBL/GenBank/DDBJ databases">
        <authorList>
            <person name="Chen Y."/>
            <person name="Shah S."/>
            <person name="Dougan E. K."/>
            <person name="Thang M."/>
            <person name="Chan C."/>
        </authorList>
    </citation>
    <scope>NUCLEOTIDE SEQUENCE [LARGE SCALE GENOMIC DNA]</scope>
</reference>
<proteinExistence type="predicted"/>
<feature type="compositionally biased region" description="Low complexity" evidence="1">
    <location>
        <begin position="167"/>
        <end position="178"/>
    </location>
</feature>